<dbReference type="GO" id="GO:0009252">
    <property type="term" value="P:peptidoglycan biosynthetic process"/>
    <property type="evidence" value="ECO:0007669"/>
    <property type="project" value="UniProtKB-KW"/>
</dbReference>
<dbReference type="GO" id="GO:0008360">
    <property type="term" value="P:regulation of cell shape"/>
    <property type="evidence" value="ECO:0007669"/>
    <property type="project" value="UniProtKB-KW"/>
</dbReference>
<protein>
    <submittedName>
        <fullName evidence="12">Unannotated protein</fullName>
    </submittedName>
</protein>
<dbReference type="Pfam" id="PF03033">
    <property type="entry name" value="Glyco_transf_28"/>
    <property type="match status" value="1"/>
</dbReference>
<feature type="domain" description="Glycosyl transferase family 28 C-terminal" evidence="11">
    <location>
        <begin position="210"/>
        <end position="355"/>
    </location>
</feature>
<keyword evidence="6" id="KW-0573">Peptidoglycan synthesis</keyword>
<dbReference type="AlphaFoldDB" id="A0A6J6G7N7"/>
<keyword evidence="5" id="KW-0133">Cell shape</keyword>
<dbReference type="GO" id="GO:0051301">
    <property type="term" value="P:cell division"/>
    <property type="evidence" value="ECO:0007669"/>
    <property type="project" value="UniProtKB-KW"/>
</dbReference>
<reference evidence="12" key="1">
    <citation type="submission" date="2020-05" db="EMBL/GenBank/DDBJ databases">
        <authorList>
            <person name="Chiriac C."/>
            <person name="Salcher M."/>
            <person name="Ghai R."/>
            <person name="Kavagutti S V."/>
        </authorList>
    </citation>
    <scope>NUCLEOTIDE SEQUENCE</scope>
</reference>
<evidence type="ECO:0000256" key="4">
    <source>
        <dbReference type="ARBA" id="ARBA00022679"/>
    </source>
</evidence>
<evidence type="ECO:0000256" key="2">
    <source>
        <dbReference type="ARBA" id="ARBA00022618"/>
    </source>
</evidence>
<dbReference type="HAMAP" id="MF_00033">
    <property type="entry name" value="MurG"/>
    <property type="match status" value="1"/>
</dbReference>
<proteinExistence type="inferred from homology"/>
<organism evidence="12">
    <name type="scientific">freshwater metagenome</name>
    <dbReference type="NCBI Taxonomy" id="449393"/>
    <lineage>
        <taxon>unclassified sequences</taxon>
        <taxon>metagenomes</taxon>
        <taxon>ecological metagenomes</taxon>
    </lineage>
</organism>
<keyword evidence="3" id="KW-0328">Glycosyltransferase</keyword>
<keyword evidence="4" id="KW-0808">Transferase</keyword>
<dbReference type="InterPro" id="IPR004276">
    <property type="entry name" value="GlycoTrans_28_N"/>
</dbReference>
<evidence type="ECO:0000256" key="7">
    <source>
        <dbReference type="ARBA" id="ARBA00023136"/>
    </source>
</evidence>
<evidence type="ECO:0000259" key="11">
    <source>
        <dbReference type="Pfam" id="PF04101"/>
    </source>
</evidence>
<evidence type="ECO:0000313" key="12">
    <source>
        <dbReference type="EMBL" id="CAB4595095.1"/>
    </source>
</evidence>
<dbReference type="Gene3D" id="3.40.50.2000">
    <property type="entry name" value="Glycogen Phosphorylase B"/>
    <property type="match status" value="2"/>
</dbReference>
<accession>A0A6J6G7N7</accession>
<dbReference type="GO" id="GO:0050511">
    <property type="term" value="F:undecaprenyldiphospho-muramoylpentapeptide beta-N-acetylglucosaminyltransferase activity"/>
    <property type="evidence" value="ECO:0007669"/>
    <property type="project" value="InterPro"/>
</dbReference>
<dbReference type="InterPro" id="IPR006009">
    <property type="entry name" value="GlcNAc_MurG"/>
</dbReference>
<evidence type="ECO:0000256" key="8">
    <source>
        <dbReference type="ARBA" id="ARBA00023306"/>
    </source>
</evidence>
<dbReference type="GO" id="GO:0005975">
    <property type="term" value="P:carbohydrate metabolic process"/>
    <property type="evidence" value="ECO:0007669"/>
    <property type="project" value="InterPro"/>
</dbReference>
<gene>
    <name evidence="12" type="ORF">UFOPK1778_00918</name>
</gene>
<dbReference type="InterPro" id="IPR007235">
    <property type="entry name" value="Glyco_trans_28_C"/>
</dbReference>
<evidence type="ECO:0000256" key="5">
    <source>
        <dbReference type="ARBA" id="ARBA00022960"/>
    </source>
</evidence>
<feature type="domain" description="Glycosyltransferase family 28 N-terminal" evidence="10">
    <location>
        <begin position="16"/>
        <end position="153"/>
    </location>
</feature>
<dbReference type="PANTHER" id="PTHR21015:SF22">
    <property type="entry name" value="GLYCOSYLTRANSFERASE"/>
    <property type="match status" value="1"/>
</dbReference>
<keyword evidence="1" id="KW-1003">Cell membrane</keyword>
<keyword evidence="2" id="KW-0132">Cell division</keyword>
<dbReference type="CDD" id="cd03785">
    <property type="entry name" value="GT28_MurG"/>
    <property type="match status" value="1"/>
</dbReference>
<evidence type="ECO:0000259" key="10">
    <source>
        <dbReference type="Pfam" id="PF03033"/>
    </source>
</evidence>
<evidence type="ECO:0000256" key="3">
    <source>
        <dbReference type="ARBA" id="ARBA00022676"/>
    </source>
</evidence>
<dbReference type="GO" id="GO:0071555">
    <property type="term" value="P:cell wall organization"/>
    <property type="evidence" value="ECO:0007669"/>
    <property type="project" value="UniProtKB-KW"/>
</dbReference>
<dbReference type="PANTHER" id="PTHR21015">
    <property type="entry name" value="UDP-N-ACETYLGLUCOSAMINE--N-ACETYLMURAMYL-(PENTAPEPTIDE) PYROPHOSPHORYL-UNDECAPRENOL N-ACETYLGLUCOSAMINE TRANSFERASE 1"/>
    <property type="match status" value="1"/>
</dbReference>
<keyword evidence="9" id="KW-0961">Cell wall biogenesis/degradation</keyword>
<dbReference type="SUPFAM" id="SSF53756">
    <property type="entry name" value="UDP-Glycosyltransferase/glycogen phosphorylase"/>
    <property type="match status" value="1"/>
</dbReference>
<name>A0A6J6G7N7_9ZZZZ</name>
<dbReference type="Pfam" id="PF04101">
    <property type="entry name" value="Glyco_tran_28_C"/>
    <property type="match status" value="1"/>
</dbReference>
<evidence type="ECO:0000256" key="6">
    <source>
        <dbReference type="ARBA" id="ARBA00022984"/>
    </source>
</evidence>
<sequence length="380" mass="40723">MLKVSNQEALAGARRVVLVGGGTAGHVEPALAVGNWLRTQDSSLAFDFIGTKSGIENELVPAAGFNLRCITKVPLPRTLNISAITFPFRFILSLFQALRIVRGASVIIGFGGYVSASAYVAGKMTGVPIVIHEANALPGWSNRLGARLAARVAVAFPSVPQKFPKWKMASVVGMPIRRSISELAKLSEPALNAKRTEILQSLGFTAELPVVLVFGGSQGSLALNAAIQEFARSIEANKIQFIHAVGMKNSLPVATTNYRPLSYIYEMADMYLAADLIISRSGAVTCAEIEEVHKFAVLVPLAIGNGEQVANAQHLVEDGAALICTSQDFGLDWLKKNLVSTLDSAYRFNATPRKMVSESADQLLVEMALALMKNGLKGER</sequence>
<evidence type="ECO:0000256" key="9">
    <source>
        <dbReference type="ARBA" id="ARBA00023316"/>
    </source>
</evidence>
<evidence type="ECO:0000256" key="1">
    <source>
        <dbReference type="ARBA" id="ARBA00022475"/>
    </source>
</evidence>
<dbReference type="EMBL" id="CAEZUD010000051">
    <property type="protein sequence ID" value="CAB4595095.1"/>
    <property type="molecule type" value="Genomic_DNA"/>
</dbReference>
<keyword evidence="7" id="KW-0472">Membrane</keyword>
<keyword evidence="8" id="KW-0131">Cell cycle</keyword>